<proteinExistence type="inferred from homology"/>
<sequence>MGVEGKTCVVTGGSGFVGSRLVEMLVERGAKSVTSFDISGPPEFFTPSDKVKHVRGNLTDPQVVEQVCTGADCVWHVAALVGPYHPQEAYVKVNYEGTLNVINACKRQKVPKIVMSSSPSTRFDGSSVRGLAESQLKIQDPGKFLQAYAETKAMGEIALREACCEELMTVAIAPHQVYGPRDSLFLPSLLHAAKTGKLRIFGKGDNKVAFTHVDNYCHALILGYDALYPGSAALGQFYIATDGGSELFWHVLDQAVVRMGYTPLRNKLKLPTGLMMVAAYICNLIGYVTGRKMKLTPFAVRMLVIDRWFNIDAAKKDLGYKPLISFEHGWQETIEWFADNKEWWIAKAEGKGALALPKSKES</sequence>
<dbReference type="GO" id="GO:0016616">
    <property type="term" value="F:oxidoreductase activity, acting on the CH-OH group of donors, NAD or NADP as acceptor"/>
    <property type="evidence" value="ECO:0007669"/>
    <property type="project" value="InterPro"/>
</dbReference>
<accession>A0A061R3Y9</accession>
<dbReference type="InterPro" id="IPR036291">
    <property type="entry name" value="NAD(P)-bd_dom_sf"/>
</dbReference>
<comment type="similarity">
    <text evidence="1 3">Belongs to the 3-beta-HSD family.</text>
</comment>
<gene>
    <name evidence="5" type="ORF">TSPGSL018_16462</name>
</gene>
<feature type="domain" description="3-beta hydroxysteroid dehydrogenase/isomerase" evidence="4">
    <location>
        <begin position="9"/>
        <end position="262"/>
    </location>
</feature>
<evidence type="ECO:0000256" key="2">
    <source>
        <dbReference type="ARBA" id="ARBA00023002"/>
    </source>
</evidence>
<dbReference type="SUPFAM" id="SSF51735">
    <property type="entry name" value="NAD(P)-binding Rossmann-fold domains"/>
    <property type="match status" value="1"/>
</dbReference>
<reference evidence="5" key="1">
    <citation type="submission" date="2014-05" db="EMBL/GenBank/DDBJ databases">
        <title>The transcriptome of the halophilic microalga Tetraselmis sp. GSL018 isolated from the Great Salt Lake, Utah.</title>
        <authorList>
            <person name="Jinkerson R.E."/>
            <person name="D'Adamo S."/>
            <person name="Posewitz M.C."/>
        </authorList>
    </citation>
    <scope>NUCLEOTIDE SEQUENCE</scope>
    <source>
        <strain evidence="5">GSL018</strain>
    </source>
</reference>
<keyword evidence="2 3" id="KW-0560">Oxidoreductase</keyword>
<dbReference type="Gene3D" id="3.40.50.720">
    <property type="entry name" value="NAD(P)-binding Rossmann-like Domain"/>
    <property type="match status" value="1"/>
</dbReference>
<dbReference type="EMBL" id="GBEZ01021506">
    <property type="protein sequence ID" value="JAC65246.1"/>
    <property type="molecule type" value="Transcribed_RNA"/>
</dbReference>
<dbReference type="InterPro" id="IPR002225">
    <property type="entry name" value="3Beta_OHSteriod_DH/Estase"/>
</dbReference>
<evidence type="ECO:0000313" key="5">
    <source>
        <dbReference type="EMBL" id="JAC65246.1"/>
    </source>
</evidence>
<name>A0A061R3Y9_9CHLO</name>
<dbReference type="PANTHER" id="PTHR43245">
    <property type="entry name" value="BIFUNCTIONAL POLYMYXIN RESISTANCE PROTEIN ARNA"/>
    <property type="match status" value="1"/>
</dbReference>
<evidence type="ECO:0000256" key="1">
    <source>
        <dbReference type="ARBA" id="ARBA00009219"/>
    </source>
</evidence>
<protein>
    <submittedName>
        <fullName evidence="5">Nad-dependent steroid dehydrogenase-like protein</fullName>
    </submittedName>
</protein>
<dbReference type="PANTHER" id="PTHR43245:SF51">
    <property type="entry name" value="SHORT CHAIN DEHYDROGENASE_REDUCTASE FAMILY 42E, MEMBER 2"/>
    <property type="match status" value="1"/>
</dbReference>
<dbReference type="Pfam" id="PF01073">
    <property type="entry name" value="3Beta_HSD"/>
    <property type="match status" value="1"/>
</dbReference>
<evidence type="ECO:0000259" key="4">
    <source>
        <dbReference type="Pfam" id="PF01073"/>
    </source>
</evidence>
<dbReference type="AlphaFoldDB" id="A0A061R3Y9"/>
<dbReference type="InterPro" id="IPR050177">
    <property type="entry name" value="Lipid_A_modif_metabolic_enz"/>
</dbReference>
<evidence type="ECO:0000256" key="3">
    <source>
        <dbReference type="RuleBase" id="RU004475"/>
    </source>
</evidence>
<dbReference type="GO" id="GO:0006694">
    <property type="term" value="P:steroid biosynthetic process"/>
    <property type="evidence" value="ECO:0007669"/>
    <property type="project" value="InterPro"/>
</dbReference>
<organism evidence="5">
    <name type="scientific">Tetraselmis sp. GSL018</name>
    <dbReference type="NCBI Taxonomy" id="582737"/>
    <lineage>
        <taxon>Eukaryota</taxon>
        <taxon>Viridiplantae</taxon>
        <taxon>Chlorophyta</taxon>
        <taxon>core chlorophytes</taxon>
        <taxon>Chlorodendrophyceae</taxon>
        <taxon>Chlorodendrales</taxon>
        <taxon>Chlorodendraceae</taxon>
        <taxon>Tetraselmis</taxon>
    </lineage>
</organism>